<feature type="domain" description="Outer membrane protein beta-barrel" evidence="4">
    <location>
        <begin position="402"/>
        <end position="809"/>
    </location>
</feature>
<dbReference type="InterPro" id="IPR036942">
    <property type="entry name" value="Beta-barrel_TonB_sf"/>
</dbReference>
<dbReference type="Proteomes" id="UP000094313">
    <property type="component" value="Chromosome"/>
</dbReference>
<dbReference type="Pfam" id="PF14905">
    <property type="entry name" value="OMP_b-brl_3"/>
    <property type="match status" value="1"/>
</dbReference>
<name>A0A1D7QJF4_9SPHI</name>
<dbReference type="AlphaFoldDB" id="A0A1D7QJF4"/>
<dbReference type="Pfam" id="PF13715">
    <property type="entry name" value="CarbopepD_reg_2"/>
    <property type="match status" value="1"/>
</dbReference>
<keyword evidence="3" id="KW-0998">Cell outer membrane</keyword>
<dbReference type="GO" id="GO:0009279">
    <property type="term" value="C:cell outer membrane"/>
    <property type="evidence" value="ECO:0007669"/>
    <property type="project" value="UniProtKB-SubCell"/>
</dbReference>
<accession>A0A1D7QJF4</accession>
<gene>
    <name evidence="5" type="ORF">BFS30_17150</name>
</gene>
<evidence type="ECO:0000256" key="3">
    <source>
        <dbReference type="ARBA" id="ARBA00023237"/>
    </source>
</evidence>
<dbReference type="PANTHER" id="PTHR40980:SF4">
    <property type="entry name" value="TONB-DEPENDENT RECEPTOR-LIKE BETA-BARREL DOMAIN-CONTAINING PROTEIN"/>
    <property type="match status" value="1"/>
</dbReference>
<organism evidence="5 6">
    <name type="scientific">Pedobacter steynii</name>
    <dbReference type="NCBI Taxonomy" id="430522"/>
    <lineage>
        <taxon>Bacteria</taxon>
        <taxon>Pseudomonadati</taxon>
        <taxon>Bacteroidota</taxon>
        <taxon>Sphingobacteriia</taxon>
        <taxon>Sphingobacteriales</taxon>
        <taxon>Sphingobacteriaceae</taxon>
        <taxon>Pedobacter</taxon>
    </lineage>
</organism>
<dbReference type="InterPro" id="IPR041700">
    <property type="entry name" value="OMP_b-brl_3"/>
</dbReference>
<dbReference type="KEGG" id="psty:BFS30_17150"/>
<dbReference type="Gene3D" id="2.40.170.20">
    <property type="entry name" value="TonB-dependent receptor, beta-barrel domain"/>
    <property type="match status" value="1"/>
</dbReference>
<protein>
    <recommendedName>
        <fullName evidence="4">Outer membrane protein beta-barrel domain-containing protein</fullName>
    </recommendedName>
</protein>
<dbReference type="PANTHER" id="PTHR40980">
    <property type="entry name" value="PLUG DOMAIN-CONTAINING PROTEIN"/>
    <property type="match status" value="1"/>
</dbReference>
<keyword evidence="6" id="KW-1185">Reference proteome</keyword>
<comment type="subcellular location">
    <subcellularLocation>
        <location evidence="1">Cell outer membrane</location>
    </subcellularLocation>
</comment>
<keyword evidence="2" id="KW-0472">Membrane</keyword>
<dbReference type="RefSeq" id="WP_069380413.1">
    <property type="nucleotide sequence ID" value="NZ_CP017141.1"/>
</dbReference>
<dbReference type="InterPro" id="IPR008969">
    <property type="entry name" value="CarboxyPept-like_regulatory"/>
</dbReference>
<evidence type="ECO:0000259" key="4">
    <source>
        <dbReference type="Pfam" id="PF14905"/>
    </source>
</evidence>
<evidence type="ECO:0000313" key="5">
    <source>
        <dbReference type="EMBL" id="AOM78749.1"/>
    </source>
</evidence>
<evidence type="ECO:0000256" key="1">
    <source>
        <dbReference type="ARBA" id="ARBA00004442"/>
    </source>
</evidence>
<dbReference type="InterPro" id="IPR037066">
    <property type="entry name" value="Plug_dom_sf"/>
</dbReference>
<evidence type="ECO:0000256" key="2">
    <source>
        <dbReference type="ARBA" id="ARBA00023136"/>
    </source>
</evidence>
<dbReference type="Gene3D" id="2.60.40.1120">
    <property type="entry name" value="Carboxypeptidase-like, regulatory domain"/>
    <property type="match status" value="1"/>
</dbReference>
<proteinExistence type="predicted"/>
<dbReference type="Gene3D" id="2.170.130.10">
    <property type="entry name" value="TonB-dependent receptor, plug domain"/>
    <property type="match status" value="1"/>
</dbReference>
<dbReference type="SUPFAM" id="SSF56935">
    <property type="entry name" value="Porins"/>
    <property type="match status" value="1"/>
</dbReference>
<sequence>MRTTLFTLIFIITSLNNLIASPLRDRTILKGSHYTLAEKPNRQTGYVIQGKVTNVNHQAIDYATIIIKKINSGKVIQSTFTDSIGSFQLNVSEKGEYLIGVSAIGTFPLSISLTLGEQQQVKLPDIILTANVSNLKEVVVTGKKAYIEQKLDRTVINVGSLISNDGANALEVLEKSPGVVVDGNGNISFKGKSGVTVFIDGKPSYLSGNSLANYLKSLPSSVLDQLELMDNPPAKYDAAGNSGVINIKTKKSKIKGFNGSLSANLGQAHYTQTSQSLNLNYRINKINIFSNAAYSLNHSYRKLNLGRNYFDSNGNFNSAFEQIQYIKSKTNAANLKIGMDYYLSPKTTWGIVFTGAATPGKVDNPSDNRLLNNTLQLDSLITANNKSKNRFYNGGINLNYSHQFDSLGKQLTFDLDYLNYNSRINQTFINQSFGPDCTLTNTQIIKDNLPTNIHISSARADYTLPLNKGAKLEAGAKGSYVNTDNEANYFNERNGTSTIDYNLTNRFTYKENVNAIYLNLNKNFNRLSLQLGLRLENTNAKGHQTGNPTRKDSSFVKNYTNLFPTAYFSYKLDSSGTNLLIVSYGRRIRRPYYQDLNPFITLSDKFTYSSGNPFLKPQYSDNYKLSYSYKSTITAALYYNHITDIQNEIVRQEGNIFINGTGNIGTATYLGASVNLALQPTKWWFLNTYIQVFRNNFKGQLFSSYIDQSSTFGEINLTNQFTLPQGWSAEIGGFYITRRANGQFINYANGQLNAGIQKKILNNNGSVKLNARDLLNTYTTDGIANYIPNATSSFRNRYNSQVFTLGFTYNFAQSKNGAKKRKTGSVDVEKDRVKTQ</sequence>
<dbReference type="EMBL" id="CP017141">
    <property type="protein sequence ID" value="AOM78749.1"/>
    <property type="molecule type" value="Genomic_DNA"/>
</dbReference>
<dbReference type="SUPFAM" id="SSF49464">
    <property type="entry name" value="Carboxypeptidase regulatory domain-like"/>
    <property type="match status" value="1"/>
</dbReference>
<reference evidence="5 6" key="1">
    <citation type="submission" date="2016-08" db="EMBL/GenBank/DDBJ databases">
        <authorList>
            <person name="Seilhamer J.J."/>
        </authorList>
    </citation>
    <scope>NUCLEOTIDE SEQUENCE [LARGE SCALE GENOMIC DNA]</scope>
    <source>
        <strain evidence="5 6">DX4</strain>
    </source>
</reference>
<evidence type="ECO:0000313" key="6">
    <source>
        <dbReference type="Proteomes" id="UP000094313"/>
    </source>
</evidence>